<feature type="domain" description="Peptidase S1" evidence="6">
    <location>
        <begin position="35"/>
        <end position="285"/>
    </location>
</feature>
<keyword evidence="4" id="KW-0645">Protease</keyword>
<dbReference type="InterPro" id="IPR033116">
    <property type="entry name" value="TRYPSIN_SER"/>
</dbReference>
<evidence type="ECO:0000256" key="5">
    <source>
        <dbReference type="SAM" id="SignalP"/>
    </source>
</evidence>
<dbReference type="SMART" id="SM00020">
    <property type="entry name" value="Tryp_SPc"/>
    <property type="match status" value="1"/>
</dbReference>
<keyword evidence="2" id="KW-0479">Metal-binding</keyword>
<dbReference type="Proteomes" id="UP001497392">
    <property type="component" value="Unassembled WGS sequence"/>
</dbReference>
<evidence type="ECO:0000259" key="6">
    <source>
        <dbReference type="PROSITE" id="PS50240"/>
    </source>
</evidence>
<dbReference type="InterPro" id="IPR018114">
    <property type="entry name" value="TRYPSIN_HIS"/>
</dbReference>
<proteinExistence type="inferred from homology"/>
<dbReference type="Pfam" id="PF08685">
    <property type="entry name" value="GON"/>
    <property type="match status" value="1"/>
</dbReference>
<dbReference type="InterPro" id="IPR043504">
    <property type="entry name" value="Peptidase_S1_PA_chymotrypsin"/>
</dbReference>
<dbReference type="PRINTS" id="PR00722">
    <property type="entry name" value="CHYMOTRYPSIN"/>
</dbReference>
<dbReference type="EMBL" id="CAXHTA020000020">
    <property type="protein sequence ID" value="CAL5229258.1"/>
    <property type="molecule type" value="Genomic_DNA"/>
</dbReference>
<accession>A0ABP1GHM6</accession>
<sequence>MIGRQASAMTILLLMLMTISASPCTASRRILGPAIVGGNDTPDGRFPYNVRIERRTSGGGRSTCSGSLVTPSIVLTAGHCVYDTGEDVLYAVSTYNITVGQDSKSAGNGIRSTVAEAAGHPQYTTADEIGLYDVGILKLSTAVPSSYQPVKLNYMRTTPADDGKQFEAVGWGRVQVNPSALPNHLQQATEYLRTTWEINTGCTNCSLPVSSSTTSPLPNAPPIPAACQGDSGGPLLVVGASVADDVQYGTLSYTYGTDCGRTSQPQVYMDVTHPSIQAFIRNYTLGPCPTACPTGSLGFEGNLTICPSSNQNNITVYCKPDGSTYLSVPSSPTSNFATYGPAANNQFKTSFTNYTKVRLNPNNLTINIEDVTYATNNNVHVCFGQSCSMVWEAYGTAGGCLSSWAAIGQGNIDLRGTGLAIASTQTFNHFDNSNVGSVTYSSNNQVADLTGGGSCGFFAPTTRPYIQLVYSNPSPAAV</sequence>
<evidence type="ECO:0000313" key="8">
    <source>
        <dbReference type="Proteomes" id="UP001497392"/>
    </source>
</evidence>
<dbReference type="SUPFAM" id="SSF50494">
    <property type="entry name" value="Trypsin-like serine proteases"/>
    <property type="match status" value="1"/>
</dbReference>
<keyword evidence="8" id="KW-1185">Reference proteome</keyword>
<feature type="signal peptide" evidence="5">
    <location>
        <begin position="1"/>
        <end position="21"/>
    </location>
</feature>
<name>A0ABP1GHM6_9CHLO</name>
<dbReference type="InterPro" id="IPR012314">
    <property type="entry name" value="Pept_M12B_GON-ADAMTSs"/>
</dbReference>
<evidence type="ECO:0000256" key="3">
    <source>
        <dbReference type="ARBA" id="ARBA00023157"/>
    </source>
</evidence>
<dbReference type="Pfam" id="PF00089">
    <property type="entry name" value="Trypsin"/>
    <property type="match status" value="1"/>
</dbReference>
<dbReference type="Gene3D" id="2.40.10.10">
    <property type="entry name" value="Trypsin-like serine proteases"/>
    <property type="match status" value="1"/>
</dbReference>
<dbReference type="PROSITE" id="PS00135">
    <property type="entry name" value="TRYPSIN_SER"/>
    <property type="match status" value="1"/>
</dbReference>
<organism evidence="7 8">
    <name type="scientific">Coccomyxa viridis</name>
    <dbReference type="NCBI Taxonomy" id="1274662"/>
    <lineage>
        <taxon>Eukaryota</taxon>
        <taxon>Viridiplantae</taxon>
        <taxon>Chlorophyta</taxon>
        <taxon>core chlorophytes</taxon>
        <taxon>Trebouxiophyceae</taxon>
        <taxon>Trebouxiophyceae incertae sedis</taxon>
        <taxon>Coccomyxaceae</taxon>
        <taxon>Coccomyxa</taxon>
    </lineage>
</organism>
<dbReference type="PROSITE" id="PS00134">
    <property type="entry name" value="TRYPSIN_HIS"/>
    <property type="match status" value="1"/>
</dbReference>
<comment type="similarity">
    <text evidence="1">Belongs to the peptidase S1 family.</text>
</comment>
<keyword evidence="3" id="KW-1015">Disulfide bond</keyword>
<dbReference type="InterPro" id="IPR050430">
    <property type="entry name" value="Peptidase_S1"/>
</dbReference>
<dbReference type="InterPro" id="IPR001254">
    <property type="entry name" value="Trypsin_dom"/>
</dbReference>
<protein>
    <submittedName>
        <fullName evidence="7">G12548 protein</fullName>
    </submittedName>
</protein>
<evidence type="ECO:0000256" key="4">
    <source>
        <dbReference type="RuleBase" id="RU363034"/>
    </source>
</evidence>
<keyword evidence="4" id="KW-0378">Hydrolase</keyword>
<feature type="chain" id="PRO_5047475656" evidence="5">
    <location>
        <begin position="22"/>
        <end position="478"/>
    </location>
</feature>
<keyword evidence="4" id="KW-0720">Serine protease</keyword>
<comment type="caution">
    <text evidence="7">The sequence shown here is derived from an EMBL/GenBank/DDBJ whole genome shotgun (WGS) entry which is preliminary data.</text>
</comment>
<reference evidence="7 8" key="1">
    <citation type="submission" date="2024-06" db="EMBL/GenBank/DDBJ databases">
        <authorList>
            <person name="Kraege A."/>
            <person name="Thomma B."/>
        </authorList>
    </citation>
    <scope>NUCLEOTIDE SEQUENCE [LARGE SCALE GENOMIC DNA]</scope>
</reference>
<keyword evidence="5" id="KW-0732">Signal</keyword>
<dbReference type="InterPro" id="IPR009003">
    <property type="entry name" value="Peptidase_S1_PA"/>
</dbReference>
<gene>
    <name evidence="7" type="primary">g12548</name>
    <name evidence="7" type="ORF">VP750_LOCUS11164</name>
</gene>
<dbReference type="PANTHER" id="PTHR24276">
    <property type="entry name" value="POLYSERASE-RELATED"/>
    <property type="match status" value="1"/>
</dbReference>
<evidence type="ECO:0000313" key="7">
    <source>
        <dbReference type="EMBL" id="CAL5229258.1"/>
    </source>
</evidence>
<dbReference type="InterPro" id="IPR001314">
    <property type="entry name" value="Peptidase_S1A"/>
</dbReference>
<dbReference type="PANTHER" id="PTHR24276:SF98">
    <property type="entry name" value="FI18310P1-RELATED"/>
    <property type="match status" value="1"/>
</dbReference>
<evidence type="ECO:0000256" key="2">
    <source>
        <dbReference type="ARBA" id="ARBA00022723"/>
    </source>
</evidence>
<evidence type="ECO:0000256" key="1">
    <source>
        <dbReference type="ARBA" id="ARBA00007664"/>
    </source>
</evidence>
<dbReference type="PROSITE" id="PS50240">
    <property type="entry name" value="TRYPSIN_DOM"/>
    <property type="match status" value="1"/>
</dbReference>